<dbReference type="AlphaFoldDB" id="A0A7S8FG36"/>
<evidence type="ECO:0000313" key="9">
    <source>
        <dbReference type="Proteomes" id="UP000593737"/>
    </source>
</evidence>
<keyword evidence="6" id="KW-0732">Signal</keyword>
<comment type="subcellular location">
    <subcellularLocation>
        <location evidence="1">Cell outer membrane</location>
    </subcellularLocation>
</comment>
<dbReference type="PRINTS" id="PR01023">
    <property type="entry name" value="NAFLGMOTY"/>
</dbReference>
<dbReference type="InterPro" id="IPR006665">
    <property type="entry name" value="OmpA-like"/>
</dbReference>
<evidence type="ECO:0000256" key="6">
    <source>
        <dbReference type="SAM" id="SignalP"/>
    </source>
</evidence>
<evidence type="ECO:0000256" key="4">
    <source>
        <dbReference type="PROSITE-ProRule" id="PRU00473"/>
    </source>
</evidence>
<dbReference type="PROSITE" id="PS51257">
    <property type="entry name" value="PROKAR_LIPOPROTEIN"/>
    <property type="match status" value="1"/>
</dbReference>
<name>A0A7S8FG36_9BACT</name>
<dbReference type="InterPro" id="IPR006664">
    <property type="entry name" value="OMP_bac"/>
</dbReference>
<sequence length="373" mass="40860">MRNRRVSLSSILLGVLTVAACAAPGPPPKELVDARLALQDAKSANADKRATRTYDSAAANLDVANKSWEKDHDASAILHQARLAEAEARKAQHAAEAQAAEETIRRENDRKTRNAIALRDAEILMLRKKGQEAELGRVKALAKEQEQALLAAKEKLAAERARAEQEAARLREEQRKLALAAEQQEKLALAAEQARAEAEAIRLREEQEKLAALAAEQARAEQAEHELARLRAEHEKSRAELTSTLSRLAKVREDARGVIVTLPGNIYFNFNKADVKPAMQMQLTKIAKALAAVPNQNLLIEGHTDSIGSNEYNLSLSESRAQSVQKILLDGGIAAERMDIKGYGESKPIADNDTPSGQAQNRRVEIVLVPTKQ</sequence>
<dbReference type="Gene3D" id="3.30.1330.60">
    <property type="entry name" value="OmpA-like domain"/>
    <property type="match status" value="1"/>
</dbReference>
<feature type="coiled-coil region" evidence="5">
    <location>
        <begin position="142"/>
        <end position="240"/>
    </location>
</feature>
<evidence type="ECO:0000313" key="8">
    <source>
        <dbReference type="EMBL" id="QPD05217.1"/>
    </source>
</evidence>
<dbReference type="PRINTS" id="PR01021">
    <property type="entry name" value="OMPADOMAIN"/>
</dbReference>
<evidence type="ECO:0000256" key="5">
    <source>
        <dbReference type="SAM" id="Coils"/>
    </source>
</evidence>
<evidence type="ECO:0000256" key="1">
    <source>
        <dbReference type="ARBA" id="ARBA00004442"/>
    </source>
</evidence>
<dbReference type="Proteomes" id="UP000593737">
    <property type="component" value="Chromosome"/>
</dbReference>
<evidence type="ECO:0000259" key="7">
    <source>
        <dbReference type="PROSITE" id="PS51123"/>
    </source>
</evidence>
<dbReference type="PANTHER" id="PTHR30329">
    <property type="entry name" value="STATOR ELEMENT OF FLAGELLAR MOTOR COMPLEX"/>
    <property type="match status" value="1"/>
</dbReference>
<feature type="coiled-coil region" evidence="5">
    <location>
        <begin position="81"/>
        <end position="110"/>
    </location>
</feature>
<feature type="chain" id="PRO_5032266968" evidence="6">
    <location>
        <begin position="23"/>
        <end position="373"/>
    </location>
</feature>
<organism evidence="8 9">
    <name type="scientific">Candidatus Nitrospira kreftii</name>
    <dbReference type="NCBI Taxonomy" id="2652173"/>
    <lineage>
        <taxon>Bacteria</taxon>
        <taxon>Pseudomonadati</taxon>
        <taxon>Nitrospirota</taxon>
        <taxon>Nitrospiria</taxon>
        <taxon>Nitrospirales</taxon>
        <taxon>Nitrospiraceae</taxon>
        <taxon>Nitrospira</taxon>
    </lineage>
</organism>
<gene>
    <name evidence="8" type="ORF">Nkreftii_002991</name>
</gene>
<dbReference type="EMBL" id="CP047423">
    <property type="protein sequence ID" value="QPD05217.1"/>
    <property type="molecule type" value="Genomic_DNA"/>
</dbReference>
<protein>
    <submittedName>
        <fullName evidence="8">Putative Cell envelope biogenesis protein OmpA</fullName>
    </submittedName>
</protein>
<dbReference type="KEGG" id="nkf:Nkreftii_002991"/>
<feature type="domain" description="OmpA-like" evidence="7">
    <location>
        <begin position="255"/>
        <end position="372"/>
    </location>
</feature>
<dbReference type="InterPro" id="IPR050330">
    <property type="entry name" value="Bact_OuterMem_StrucFunc"/>
</dbReference>
<dbReference type="InterPro" id="IPR036737">
    <property type="entry name" value="OmpA-like_sf"/>
</dbReference>
<dbReference type="SUPFAM" id="SSF103088">
    <property type="entry name" value="OmpA-like"/>
    <property type="match status" value="1"/>
</dbReference>
<accession>A0A7S8FG36</accession>
<proteinExistence type="predicted"/>
<feature type="signal peptide" evidence="6">
    <location>
        <begin position="1"/>
        <end position="22"/>
    </location>
</feature>
<dbReference type="PANTHER" id="PTHR30329:SF21">
    <property type="entry name" value="LIPOPROTEIN YIAD-RELATED"/>
    <property type="match status" value="1"/>
</dbReference>
<reference evidence="8 9" key="1">
    <citation type="journal article" date="2020" name="ISME J.">
        <title>Enrichment and physiological characterization of a novel comammox Nitrospira indicates ammonium inhibition of complete nitrification.</title>
        <authorList>
            <person name="Sakoula D."/>
            <person name="Koch H."/>
            <person name="Frank J."/>
            <person name="Jetten M.S.M."/>
            <person name="van Kessel M.A.H.J."/>
            <person name="Lucker S."/>
        </authorList>
    </citation>
    <scope>NUCLEOTIDE SEQUENCE [LARGE SCALE GENOMIC DNA]</scope>
    <source>
        <strain evidence="8">Comreactor17</strain>
    </source>
</reference>
<dbReference type="CDD" id="cd07185">
    <property type="entry name" value="OmpA_C-like"/>
    <property type="match status" value="1"/>
</dbReference>
<dbReference type="PROSITE" id="PS51123">
    <property type="entry name" value="OMPA_2"/>
    <property type="match status" value="1"/>
</dbReference>
<keyword evidence="2 4" id="KW-0472">Membrane</keyword>
<keyword evidence="5" id="KW-0175">Coiled coil</keyword>
<dbReference type="Pfam" id="PF00691">
    <property type="entry name" value="OmpA"/>
    <property type="match status" value="1"/>
</dbReference>
<keyword evidence="3" id="KW-0998">Cell outer membrane</keyword>
<evidence type="ECO:0000256" key="3">
    <source>
        <dbReference type="ARBA" id="ARBA00023237"/>
    </source>
</evidence>
<evidence type="ECO:0000256" key="2">
    <source>
        <dbReference type="ARBA" id="ARBA00023136"/>
    </source>
</evidence>
<dbReference type="GO" id="GO:0009279">
    <property type="term" value="C:cell outer membrane"/>
    <property type="evidence" value="ECO:0007669"/>
    <property type="project" value="UniProtKB-SubCell"/>
</dbReference>